<feature type="compositionally biased region" description="Low complexity" evidence="3">
    <location>
        <begin position="104"/>
        <end position="127"/>
    </location>
</feature>
<dbReference type="GO" id="GO:0036435">
    <property type="term" value="F:K48-linked polyubiquitin modification-dependent protein binding"/>
    <property type="evidence" value="ECO:0007669"/>
    <property type="project" value="UniProtKB-UniRule"/>
</dbReference>
<comment type="similarity">
    <text evidence="1 2">Belongs to the MINDY deubiquitinase family. FAM63 subfamily.</text>
</comment>
<evidence type="ECO:0000256" key="1">
    <source>
        <dbReference type="ARBA" id="ARBA00006616"/>
    </source>
</evidence>
<keyword evidence="2" id="KW-0378">Hydrolase</keyword>
<reference evidence="5" key="1">
    <citation type="submission" date="2024-06" db="UniProtKB">
        <authorList>
            <consortium name="RefSeq"/>
        </authorList>
    </citation>
    <scope>NUCLEOTIDE SEQUENCE [LARGE SCALE GENOMIC DNA]</scope>
</reference>
<reference evidence="6" key="2">
    <citation type="submission" date="2025-08" db="UniProtKB">
        <authorList>
            <consortium name="RefSeq"/>
        </authorList>
    </citation>
    <scope>IDENTIFICATION</scope>
    <source>
        <tissue evidence="6">Whole sample</tissue>
    </source>
</reference>
<dbReference type="InterPro" id="IPR033979">
    <property type="entry name" value="MINDY_domain"/>
</dbReference>
<dbReference type="AlphaFoldDB" id="A0A8B8DY94"/>
<dbReference type="RefSeq" id="XP_022331966.1">
    <property type="nucleotide sequence ID" value="XM_022476258.1"/>
</dbReference>
<evidence type="ECO:0000259" key="4">
    <source>
        <dbReference type="Pfam" id="PF04424"/>
    </source>
</evidence>
<proteinExistence type="inferred from homology"/>
<dbReference type="PANTHER" id="PTHR18063:SF6">
    <property type="entry name" value="UBIQUITIN CARBOXYL-TERMINAL HYDROLASE"/>
    <property type="match status" value="1"/>
</dbReference>
<protein>
    <recommendedName>
        <fullName evidence="2">Ubiquitin carboxyl-terminal hydrolase</fullName>
        <ecNumber evidence="2">3.4.19.12</ecNumber>
    </recommendedName>
</protein>
<dbReference type="GO" id="GO:0071108">
    <property type="term" value="P:protein K48-linked deubiquitination"/>
    <property type="evidence" value="ECO:0007669"/>
    <property type="project" value="TreeGrafter"/>
</dbReference>
<organism evidence="5 6">
    <name type="scientific">Crassostrea virginica</name>
    <name type="common">Eastern oyster</name>
    <dbReference type="NCBI Taxonomy" id="6565"/>
    <lineage>
        <taxon>Eukaryota</taxon>
        <taxon>Metazoa</taxon>
        <taxon>Spiralia</taxon>
        <taxon>Lophotrochozoa</taxon>
        <taxon>Mollusca</taxon>
        <taxon>Bivalvia</taxon>
        <taxon>Autobranchia</taxon>
        <taxon>Pteriomorphia</taxon>
        <taxon>Ostreida</taxon>
        <taxon>Ostreoidea</taxon>
        <taxon>Ostreidae</taxon>
        <taxon>Crassostrea</taxon>
    </lineage>
</organism>
<dbReference type="GO" id="GO:0006508">
    <property type="term" value="P:proteolysis"/>
    <property type="evidence" value="ECO:0007669"/>
    <property type="project" value="UniProtKB-KW"/>
</dbReference>
<keyword evidence="5" id="KW-1185">Reference proteome</keyword>
<dbReference type="GO" id="GO:0071944">
    <property type="term" value="C:cell periphery"/>
    <property type="evidence" value="ECO:0007669"/>
    <property type="project" value="TreeGrafter"/>
</dbReference>
<dbReference type="GO" id="GO:0005829">
    <property type="term" value="C:cytosol"/>
    <property type="evidence" value="ECO:0007669"/>
    <property type="project" value="TreeGrafter"/>
</dbReference>
<feature type="domain" description="MINDY deubiquitinase" evidence="4">
    <location>
        <begin position="158"/>
        <end position="409"/>
    </location>
</feature>
<evidence type="ECO:0000256" key="3">
    <source>
        <dbReference type="SAM" id="MobiDB-lite"/>
    </source>
</evidence>
<comment type="function">
    <text evidence="2">Hydrolase that can specifically remove 'Lys-48'-linked conjugated ubiquitin from proteins. Has exodeubiquitinase activity and has a preference for long polyubiquitin chains. May play a regulatory role at the level of protein turnover.</text>
</comment>
<feature type="compositionally biased region" description="Acidic residues" evidence="3">
    <location>
        <begin position="15"/>
        <end position="35"/>
    </location>
</feature>
<feature type="region of interest" description="Disordered" evidence="3">
    <location>
        <begin position="484"/>
        <end position="537"/>
    </location>
</feature>
<evidence type="ECO:0000256" key="2">
    <source>
        <dbReference type="RuleBase" id="RU367139"/>
    </source>
</evidence>
<dbReference type="GO" id="GO:0016807">
    <property type="term" value="F:cysteine-type carboxypeptidase activity"/>
    <property type="evidence" value="ECO:0007669"/>
    <property type="project" value="TreeGrafter"/>
</dbReference>
<feature type="compositionally biased region" description="Low complexity" evidence="3">
    <location>
        <begin position="1"/>
        <end position="14"/>
    </location>
</feature>
<dbReference type="KEGG" id="cvn:111129798"/>
<dbReference type="Pfam" id="PF04424">
    <property type="entry name" value="MINDY_DUB"/>
    <property type="match status" value="1"/>
</dbReference>
<dbReference type="Proteomes" id="UP000694844">
    <property type="component" value="Chromosome 1"/>
</dbReference>
<keyword evidence="2" id="KW-0645">Protease</keyword>
<feature type="region of interest" description="Disordered" evidence="3">
    <location>
        <begin position="1"/>
        <end position="131"/>
    </location>
</feature>
<keyword evidence="2" id="KW-0788">Thiol protease</keyword>
<dbReference type="PANTHER" id="PTHR18063">
    <property type="entry name" value="NF-E2 INDUCIBLE PROTEIN"/>
    <property type="match status" value="1"/>
</dbReference>
<dbReference type="EC" id="3.4.19.12" evidence="2"/>
<dbReference type="GO" id="GO:0004843">
    <property type="term" value="F:cysteine-type deubiquitinase activity"/>
    <property type="evidence" value="ECO:0007669"/>
    <property type="project" value="UniProtKB-UniRule"/>
</dbReference>
<name>A0A8B8DY94_CRAVI</name>
<dbReference type="InterPro" id="IPR007518">
    <property type="entry name" value="MINDY"/>
</dbReference>
<feature type="compositionally biased region" description="Basic and acidic residues" evidence="3">
    <location>
        <begin position="515"/>
        <end position="530"/>
    </location>
</feature>
<dbReference type="GO" id="GO:1990380">
    <property type="term" value="F:K48-linked deubiquitinase activity"/>
    <property type="evidence" value="ECO:0007669"/>
    <property type="project" value="UniProtKB-UniRule"/>
</dbReference>
<dbReference type="GO" id="GO:0140934">
    <property type="term" value="F:histone deubiquitinase activity"/>
    <property type="evidence" value="ECO:0007669"/>
    <property type="project" value="UniProtKB-UniRule"/>
</dbReference>
<evidence type="ECO:0000313" key="6">
    <source>
        <dbReference type="RefSeq" id="XP_022331966.1"/>
    </source>
</evidence>
<dbReference type="GeneID" id="111129798"/>
<evidence type="ECO:0000313" key="5">
    <source>
        <dbReference type="Proteomes" id="UP000694844"/>
    </source>
</evidence>
<gene>
    <name evidence="6" type="primary">LOC111129798</name>
</gene>
<feature type="compositionally biased region" description="Basic and acidic residues" evidence="3">
    <location>
        <begin position="36"/>
        <end position="103"/>
    </location>
</feature>
<keyword evidence="2" id="KW-0833">Ubl conjugation pathway</keyword>
<sequence length="537" mass="61042">MTTPSKEGNNPNPENSEESESDPDIDEVLLAEFEDNEPKKTKVDTDVKKHQTAFVEKKEEDIKTDSQHEGKEELMQEPKKSNDLRSTEDQKEIWIPPSREKSELSTTTTTTTTTTESSDSSNPSQTDSEQHQLRVELPALATAGATAAPADENSEPSVYHIKWNTFDLRDVPVITQNENGPCPLLAIMNILLLKGKVKLEPGLEIITPEQIMTYLGDCILENAPKVNTEAEQLNFEQNMHDAMAVIHKLQTGLDVNVRFTGIQDFEYTPECIIFDLLRIPLYHGWLVDPQDSRTVEAVGNCSYNQLVEKIIGDRSSEKEELVNQALLAENFLDRTASQLTYHGLYELQSTVKENQLCVFFRNNHFSTLYKHKNELFVLVTDQGFLNEKNVMWETLNNVEGDGCFVDAQFHTYTKPPSLTEALAPPNVPPGSEEQVDQDYLLAMSLQQEQQMTDEELAWKHSQPQQHAQLTDHELAAKLQAEEDERAMRAINEQQQRQQQQQPRGQRSAGQGARVHQQERGERDREPRDRSNNNCCIL</sequence>
<dbReference type="OrthoDB" id="10261212at2759"/>
<comment type="catalytic activity">
    <reaction evidence="2">
        <text>Thiol-dependent hydrolysis of ester, thioester, amide, peptide and isopeptide bonds formed by the C-terminal Gly of ubiquitin (a 76-residue protein attached to proteins as an intracellular targeting signal).</text>
        <dbReference type="EC" id="3.4.19.12"/>
    </reaction>
</comment>
<accession>A0A8B8DY94</accession>
<feature type="compositionally biased region" description="Low complexity" evidence="3">
    <location>
        <begin position="493"/>
        <end position="513"/>
    </location>
</feature>